<dbReference type="OrthoDB" id="7343596at2"/>
<accession>A0A2J7TLR0</accession>
<name>A0A2J7TLR0_METSI</name>
<comment type="caution">
    <text evidence="1">The sequence shown here is derived from an EMBL/GenBank/DDBJ whole genome shotgun (WGS) entry which is preliminary data.</text>
</comment>
<dbReference type="AlphaFoldDB" id="A0A2J7TLR0"/>
<evidence type="ECO:0000313" key="1">
    <source>
        <dbReference type="EMBL" id="PNG27702.1"/>
    </source>
</evidence>
<dbReference type="RefSeq" id="WP_102842008.1">
    <property type="nucleotide sequence ID" value="NZ_PDZR01000001.1"/>
</dbReference>
<evidence type="ECO:0000313" key="2">
    <source>
        <dbReference type="Proteomes" id="UP000236286"/>
    </source>
</evidence>
<organism evidence="1 2">
    <name type="scientific">Methylocella silvestris</name>
    <dbReference type="NCBI Taxonomy" id="199596"/>
    <lineage>
        <taxon>Bacteria</taxon>
        <taxon>Pseudomonadati</taxon>
        <taxon>Pseudomonadota</taxon>
        <taxon>Alphaproteobacteria</taxon>
        <taxon>Hyphomicrobiales</taxon>
        <taxon>Beijerinckiaceae</taxon>
        <taxon>Methylocella</taxon>
    </lineage>
</organism>
<gene>
    <name evidence="1" type="ORF">CR492_01975</name>
</gene>
<sequence length="196" mass="21615">MTSITETPFASLEAEGRLINAVFKGATEKPGRFGYRGGIALKFQQSFADEKRPPELACEQVIAVADAGAETIPFLTANFLSFEHLQTFADVLKGKLSPTGKYFAFCNNIDLLAKYHVEIDGIPFFVLPLDESTVYNEVLELLRLDKTDLKKLTIGGKTDAVAEAALAFDDSYDAISFAQGLERMGPVKNRYEHRPV</sequence>
<dbReference type="EMBL" id="PDZR01000001">
    <property type="protein sequence ID" value="PNG27702.1"/>
    <property type="molecule type" value="Genomic_DNA"/>
</dbReference>
<proteinExistence type="predicted"/>
<protein>
    <submittedName>
        <fullName evidence="1">Uncharacterized protein</fullName>
    </submittedName>
</protein>
<reference evidence="1 2" key="1">
    <citation type="submission" date="2017-10" db="EMBL/GenBank/DDBJ databases">
        <title>Genome announcement of Methylocella silvestris TVC from permafrost.</title>
        <authorList>
            <person name="Wang J."/>
            <person name="Geng K."/>
            <person name="Ul-Haque F."/>
            <person name="Crombie A.T."/>
            <person name="Street L.E."/>
            <person name="Wookey P.A."/>
            <person name="Murrell J.C."/>
            <person name="Pratscher J."/>
        </authorList>
    </citation>
    <scope>NUCLEOTIDE SEQUENCE [LARGE SCALE GENOMIC DNA]</scope>
    <source>
        <strain evidence="1 2">TVC</strain>
    </source>
</reference>
<dbReference type="Proteomes" id="UP000236286">
    <property type="component" value="Unassembled WGS sequence"/>
</dbReference>